<evidence type="ECO:0007829" key="4">
    <source>
        <dbReference type="PDB" id="8WH7"/>
    </source>
</evidence>
<feature type="disulfide bond" evidence="4 5">
    <location>
        <begin position="491"/>
        <end position="495"/>
    </location>
</feature>
<dbReference type="GO" id="GO:0046789">
    <property type="term" value="F:host cell surface receptor binding"/>
    <property type="evidence" value="ECO:0007669"/>
    <property type="project" value="InterPro"/>
</dbReference>
<feature type="disulfide bond" evidence="4 5">
    <location>
        <begin position="75"/>
        <end position="87"/>
    </location>
</feature>
<protein>
    <submittedName>
        <fullName evidence="3">Hemagglutinin</fullName>
    </submittedName>
</protein>
<dbReference type="EMDB" id="EMD-37532"/>
<evidence type="ECO:0007829" key="5">
    <source>
        <dbReference type="PDB" id="8WIS"/>
    </source>
</evidence>
<dbReference type="PRINTS" id="PR00331">
    <property type="entry name" value="HEMAGGLUTN2"/>
</dbReference>
<organism evidence="3">
    <name type="scientific">Wuhan asiatic toad influenza virus</name>
    <dbReference type="NCBI Taxonomy" id="2116482"/>
    <lineage>
        <taxon>Viruses</taxon>
        <taxon>Riboviria</taxon>
        <taxon>Orthornavirae</taxon>
        <taxon>Negarnaviricota</taxon>
        <taxon>Polyploviricotina</taxon>
        <taxon>Insthoviricetes</taxon>
        <taxon>Articulavirales</taxon>
        <taxon>Orthomyxoviridae</taxon>
    </lineage>
</organism>
<feature type="glycosylation site" description="N-linked (GlcNAc...) asparagine" evidence="4 5">
    <location>
        <position position="203"/>
    </location>
</feature>
<keyword evidence="2" id="KW-0812">Transmembrane</keyword>
<evidence type="ECO:0000256" key="1">
    <source>
        <dbReference type="ARBA" id="ARBA00022890"/>
    </source>
</evidence>
<dbReference type="InterPro" id="IPR000386">
    <property type="entry name" value="Hemagglutn_influenz_B"/>
</dbReference>
<accession>A0A2P1GNQ1</accession>
<keyword evidence="4 5" id="KW-0002">3D-structure</keyword>
<keyword evidence="1" id="KW-1164">Virus endocytosis by host</keyword>
<proteinExistence type="evidence at protein level"/>
<feature type="glycosylation site" description="N-linked (GlcNAc...) asparagine" evidence="4 5">
    <location>
        <position position="35"/>
    </location>
</feature>
<name>A0A2P1GNQ1_9ORTO</name>
<dbReference type="EMDB" id="EMD-37567"/>
<keyword evidence="2" id="KW-0472">Membrane</keyword>
<feature type="transmembrane region" description="Helical" evidence="2">
    <location>
        <begin position="530"/>
        <end position="558"/>
    </location>
</feature>
<keyword evidence="1" id="KW-1160">Virus entry into host cell</keyword>
<evidence type="ECO:0000256" key="2">
    <source>
        <dbReference type="SAM" id="Phobius"/>
    </source>
</evidence>
<evidence type="ECO:0000313" key="3">
    <source>
        <dbReference type="EMBL" id="AVM87632.1"/>
    </source>
</evidence>
<dbReference type="GO" id="GO:0019031">
    <property type="term" value="C:viral envelope"/>
    <property type="evidence" value="ECO:0007669"/>
    <property type="project" value="InterPro"/>
</dbReference>
<dbReference type="SUPFAM" id="SSF58064">
    <property type="entry name" value="Influenza hemagglutinin (stalk)"/>
    <property type="match status" value="1"/>
</dbReference>
<dbReference type="SMR" id="A0A2P1GNQ1"/>
<keyword evidence="1" id="KW-1162">Viral penetration into host cytoplasm</keyword>
<dbReference type="GO" id="GO:0075509">
    <property type="term" value="P:endocytosis involved in viral entry into host cell"/>
    <property type="evidence" value="ECO:0007669"/>
    <property type="project" value="UniProtKB-KW"/>
</dbReference>
<feature type="glycosylation site" description="N-linked (GlcNAc...) asparagine" evidence="4 5">
    <location>
        <position position="486"/>
    </location>
</feature>
<dbReference type="GO" id="GO:0019064">
    <property type="term" value="P:fusion of virus membrane with host plasma membrane"/>
    <property type="evidence" value="ECO:0007669"/>
    <property type="project" value="InterPro"/>
</dbReference>
<feature type="disulfide bond" evidence="4 5">
    <location>
        <begin position="298"/>
        <end position="323"/>
    </location>
</feature>
<feature type="glycosylation site" description="N-linked (GlcNAc...) asparagine" evidence="4 5">
    <location>
        <position position="105"/>
    </location>
</feature>
<dbReference type="InterPro" id="IPR001364">
    <property type="entry name" value="Hemagglutn_influenz_A/B"/>
</dbReference>
<keyword evidence="2" id="KW-1133">Transmembrane helix</keyword>
<sequence>MKAIIATLCFLFISITLSQEVKNQICIGKAIKPINGTVETVSRMAKVTGMKKVGGERMQKICAKGEQIHDSSSACGIVSHHLKQEGCDFPFLLNKPKFATTGPMNTSTTGFNFYLTEKAKSWMNITWRVLGENKDFGDNLVEKYGESGATSEGATLKNYYWYVPTAKPGPVVYEKLAECTGTIYYGALLSDAEAGYIAVTGRNVTERWDVRFTGSSESSISFSGPKQSPMEEYIIKSVRSSVDTVRNIIILDSGRVKKGETFSISLSSGAVVIPTIFCDGDFAVTPQVQIDKDCASDCHSAYGSFPNGSSFIIHHSVHTVGSCPPSILRNFDVIDGYEATWEETKQSRGFFGAILGFFTGGIQGAIDGWYGVTNHDTGKGTAADQTSTQKAVEAITNKLNEAIENGNQRYNQLYGLARTQAELLGNLGKEVNDLRLETFTEFIRLETILVNTRIIEEHQAIGSKKKEEVKRLLGPNALDLGNGCFNLTHTCDSNCVNSISRGTYTRENYIHNVTLAGTPKIDGVVLESEWRWILVYVSTALSGLMLAITIAAGIMFLCKNGRCTICI</sequence>
<reference evidence="4 5" key="2">
    <citation type="submission" date="2023-09" db="PDB data bank">
        <title>Structure of hemagglutinin from Asiatic toad influenza-like virus.</title>
        <authorList>
            <person name="Zhang D."/>
            <person name="Xie Y.F."/>
        </authorList>
    </citation>
    <scope>STRUCTURE BY ELECTRON MICROSCOPY (2.78 ANGSTROMS) OF 23-525</scope>
    <scope>DISULFIDE BONDS</scope>
</reference>
<feature type="disulfide bond" evidence="4 5">
    <location>
        <begin position="26"/>
        <end position="484"/>
    </location>
</feature>
<dbReference type="PDB" id="8WIS">
    <property type="method" value="EM"/>
    <property type="resolution" value="2.78 A"/>
    <property type="chains" value="A/B/C=23-525"/>
</dbReference>
<dbReference type="PDB" id="8WH7">
    <property type="method" value="EM"/>
    <property type="resolution" value="2.65 A"/>
    <property type="chains" value="A/B/C=23-525"/>
</dbReference>
<feature type="disulfide bond" evidence="4 5">
    <location>
        <begin position="179"/>
        <end position="278"/>
    </location>
</feature>
<dbReference type="EMBL" id="MG600048">
    <property type="protein sequence ID" value="AVM87632.1"/>
    <property type="molecule type" value="Viral_cRNA"/>
</dbReference>
<dbReference type="Gene3D" id="3.90.20.10">
    <property type="match status" value="1"/>
</dbReference>
<reference evidence="3" key="1">
    <citation type="journal article" date="2018" name="Nature">
        <title>The evolutionary history of vertebrate RNA viruses.</title>
        <authorList>
            <person name="Shi M."/>
            <person name="Lin X.D."/>
            <person name="Chen X."/>
            <person name="Tian J.H."/>
            <person name="Chen L.J."/>
            <person name="Li K."/>
            <person name="Wang W."/>
            <person name="Eden J.S."/>
            <person name="Shen J.J."/>
            <person name="Liu L."/>
            <person name="Holmes E.C."/>
            <person name="Zhang Y.Z."/>
        </authorList>
    </citation>
    <scope>NUCLEOTIDE SEQUENCE</scope>
    <source>
        <strain evidence="3">WHHM46916</strain>
    </source>
</reference>
<dbReference type="Pfam" id="PF00509">
    <property type="entry name" value="Hemagglutinin"/>
    <property type="match status" value="1"/>
</dbReference>